<dbReference type="CDD" id="cd23659">
    <property type="entry name" value="USP_At3g01520-like"/>
    <property type="match status" value="1"/>
</dbReference>
<name>A0A077WG50_9FUNG</name>
<feature type="compositionally biased region" description="Polar residues" evidence="1">
    <location>
        <begin position="1"/>
        <end position="12"/>
    </location>
</feature>
<dbReference type="OrthoDB" id="843225at2759"/>
<evidence type="ECO:0000313" key="3">
    <source>
        <dbReference type="EMBL" id="CDS06390.1"/>
    </source>
</evidence>
<dbReference type="Gene3D" id="3.40.50.620">
    <property type="entry name" value="HUPs"/>
    <property type="match status" value="1"/>
</dbReference>
<dbReference type="EMBL" id="LK023319">
    <property type="protein sequence ID" value="CDS06390.1"/>
    <property type="molecule type" value="Genomic_DNA"/>
</dbReference>
<feature type="domain" description="UspA" evidence="2">
    <location>
        <begin position="33"/>
        <end position="194"/>
    </location>
</feature>
<dbReference type="AlphaFoldDB" id="A0A077WG50"/>
<reference evidence="3" key="1">
    <citation type="journal article" date="2014" name="Genome Announc.">
        <title>De novo whole-genome sequence and genome annotation of Lichtheimia ramosa.</title>
        <authorList>
            <person name="Linde J."/>
            <person name="Schwartze V."/>
            <person name="Binder U."/>
            <person name="Lass-Florl C."/>
            <person name="Voigt K."/>
            <person name="Horn F."/>
        </authorList>
    </citation>
    <scope>NUCLEOTIDE SEQUENCE</scope>
    <source>
        <strain evidence="3">JMRC FSU:6197</strain>
    </source>
</reference>
<dbReference type="InterPro" id="IPR014729">
    <property type="entry name" value="Rossmann-like_a/b/a_fold"/>
</dbReference>
<dbReference type="InterPro" id="IPR006016">
    <property type="entry name" value="UspA"/>
</dbReference>
<dbReference type="PANTHER" id="PTHR31964">
    <property type="entry name" value="ADENINE NUCLEOTIDE ALPHA HYDROLASES-LIKE SUPERFAMILY PROTEIN"/>
    <property type="match status" value="1"/>
</dbReference>
<dbReference type="PANTHER" id="PTHR31964:SF113">
    <property type="entry name" value="USPA DOMAIN-CONTAINING PROTEIN"/>
    <property type="match status" value="1"/>
</dbReference>
<accession>A0A077WG50</accession>
<dbReference type="PRINTS" id="PR01438">
    <property type="entry name" value="UNVRSLSTRESS"/>
</dbReference>
<evidence type="ECO:0000259" key="2">
    <source>
        <dbReference type="Pfam" id="PF00582"/>
    </source>
</evidence>
<organism evidence="3">
    <name type="scientific">Lichtheimia ramosa</name>
    <dbReference type="NCBI Taxonomy" id="688394"/>
    <lineage>
        <taxon>Eukaryota</taxon>
        <taxon>Fungi</taxon>
        <taxon>Fungi incertae sedis</taxon>
        <taxon>Mucoromycota</taxon>
        <taxon>Mucoromycotina</taxon>
        <taxon>Mucoromycetes</taxon>
        <taxon>Mucorales</taxon>
        <taxon>Lichtheimiaceae</taxon>
        <taxon>Lichtheimia</taxon>
    </lineage>
</organism>
<protein>
    <recommendedName>
        <fullName evidence="2">UspA domain-containing protein</fullName>
    </recommendedName>
</protein>
<evidence type="ECO:0000256" key="1">
    <source>
        <dbReference type="SAM" id="MobiDB-lite"/>
    </source>
</evidence>
<dbReference type="Pfam" id="PF00582">
    <property type="entry name" value="Usp"/>
    <property type="match status" value="1"/>
</dbReference>
<proteinExistence type="predicted"/>
<feature type="region of interest" description="Disordered" evidence="1">
    <location>
        <begin position="1"/>
        <end position="31"/>
    </location>
</feature>
<dbReference type="InterPro" id="IPR006015">
    <property type="entry name" value="Universal_stress_UspA"/>
</dbReference>
<sequence length="225" mass="24876">MTTSTGSSSLQLPDSFLSVPPPTVNKPTRPQGRKIVVAYDETRASDAILDRVIRTGLLEPDDDIHLVHILQQSDFLSSLTPKSLSSNLYQNMPAGYDMNAGRSSSSNEDDLVKNVKEDLLIAVANVLRKHSFKSVHCEVIQGDPKESLIDYCRSVHPLMMMTGSRGFGKVKSSILGSVSEYLTKHCPCPVMIVKVTEAEIEARNKMNEEKQKTFKQRLADLGLSK</sequence>
<dbReference type="SUPFAM" id="SSF52402">
    <property type="entry name" value="Adenine nucleotide alpha hydrolases-like"/>
    <property type="match status" value="1"/>
</dbReference>
<gene>
    <name evidence="3" type="ORF">LRAMOSA08918</name>
</gene>